<evidence type="ECO:0000256" key="6">
    <source>
        <dbReference type="ARBA" id="ARBA00022840"/>
    </source>
</evidence>
<name>A0AAV2YMT1_9STRA</name>
<dbReference type="Gene3D" id="3.40.50.620">
    <property type="entry name" value="HUPs"/>
    <property type="match status" value="1"/>
</dbReference>
<evidence type="ECO:0000256" key="2">
    <source>
        <dbReference type="ARBA" id="ARBA00022642"/>
    </source>
</evidence>
<keyword evidence="4" id="KW-0548">Nucleotidyltransferase</keyword>
<protein>
    <recommendedName>
        <fullName evidence="8">Cytidyltransferase-like domain-containing protein</fullName>
    </recommendedName>
</protein>
<dbReference type="PANTHER" id="PTHR39321:SF3">
    <property type="entry name" value="PHOSPHOPANTETHEINE ADENYLYLTRANSFERASE"/>
    <property type="match status" value="1"/>
</dbReference>
<evidence type="ECO:0000313" key="9">
    <source>
        <dbReference type="EMBL" id="DAZ94658.1"/>
    </source>
</evidence>
<accession>A0AAV2YMT1</accession>
<dbReference type="AlphaFoldDB" id="A0AAV2YMT1"/>
<evidence type="ECO:0000256" key="3">
    <source>
        <dbReference type="ARBA" id="ARBA00022679"/>
    </source>
</evidence>
<keyword evidence="2" id="KW-0662">Pyridine nucleotide biosynthesis</keyword>
<dbReference type="SUPFAM" id="SSF52374">
    <property type="entry name" value="Nucleotidylyl transferase"/>
    <property type="match status" value="1"/>
</dbReference>
<dbReference type="GO" id="GO:0005524">
    <property type="term" value="F:ATP binding"/>
    <property type="evidence" value="ECO:0007669"/>
    <property type="project" value="UniProtKB-KW"/>
</dbReference>
<reference evidence="9" key="1">
    <citation type="submission" date="2022-11" db="EMBL/GenBank/DDBJ databases">
        <authorList>
            <person name="Morgan W.R."/>
            <person name="Tartar A."/>
        </authorList>
    </citation>
    <scope>NUCLEOTIDE SEQUENCE</scope>
    <source>
        <strain evidence="9">ARSEF 373</strain>
    </source>
</reference>
<keyword evidence="6" id="KW-0067">ATP-binding</keyword>
<keyword evidence="10" id="KW-1185">Reference proteome</keyword>
<keyword evidence="5" id="KW-0547">Nucleotide-binding</keyword>
<dbReference type="PANTHER" id="PTHR39321">
    <property type="entry name" value="NICOTINATE-NUCLEOTIDE ADENYLYLTRANSFERASE-RELATED"/>
    <property type="match status" value="1"/>
</dbReference>
<gene>
    <name evidence="9" type="ORF">N0F65_000938</name>
</gene>
<dbReference type="InterPro" id="IPR005248">
    <property type="entry name" value="NadD/NMNAT"/>
</dbReference>
<dbReference type="InterPro" id="IPR004821">
    <property type="entry name" value="Cyt_trans-like"/>
</dbReference>
<reference evidence="9" key="2">
    <citation type="journal article" date="2023" name="Microbiol Resour">
        <title>Decontamination and Annotation of the Draft Genome Sequence of the Oomycete Lagenidium giganteum ARSEF 373.</title>
        <authorList>
            <person name="Morgan W.R."/>
            <person name="Tartar A."/>
        </authorList>
    </citation>
    <scope>NUCLEOTIDE SEQUENCE</scope>
    <source>
        <strain evidence="9">ARSEF 373</strain>
    </source>
</reference>
<dbReference type="Pfam" id="PF01467">
    <property type="entry name" value="CTP_transf_like"/>
    <property type="match status" value="1"/>
</dbReference>
<proteinExistence type="predicted"/>
<keyword evidence="3" id="KW-0808">Transferase</keyword>
<organism evidence="9 10">
    <name type="scientific">Lagenidium giganteum</name>
    <dbReference type="NCBI Taxonomy" id="4803"/>
    <lineage>
        <taxon>Eukaryota</taxon>
        <taxon>Sar</taxon>
        <taxon>Stramenopiles</taxon>
        <taxon>Oomycota</taxon>
        <taxon>Peronosporomycetes</taxon>
        <taxon>Pythiales</taxon>
        <taxon>Pythiaceae</taxon>
    </lineage>
</organism>
<comment type="pathway">
    <text evidence="1">Cofactor biosynthesis; NAD(+) biosynthesis.</text>
</comment>
<sequence length="234" mass="26192">MAKRVLIYGMSANPPTGLQGHMGAVAFLKARFDEIWLMPVYQHIYSTKRHLAPFHHRVAMCRRAVEVLPAQGAIVDVKETEKDVFEQLAAAHPDTDASQLRVGTIDLIRFLHQRHPDTSFSMLLGADTYADLRMGKWKNGEELQQLLRFVVMTRKGYEPEDRELAAMLANAATSQDPAADDANARVLFVSIPSMSDLASTTVRNISDEHELRQLVAPSVAEYIIANKLYAFADK</sequence>
<dbReference type="InterPro" id="IPR014729">
    <property type="entry name" value="Rossmann-like_a/b/a_fold"/>
</dbReference>
<evidence type="ECO:0000256" key="1">
    <source>
        <dbReference type="ARBA" id="ARBA00004790"/>
    </source>
</evidence>
<evidence type="ECO:0000256" key="4">
    <source>
        <dbReference type="ARBA" id="ARBA00022695"/>
    </source>
</evidence>
<feature type="domain" description="Cytidyltransferase-like" evidence="8">
    <location>
        <begin position="19"/>
        <end position="204"/>
    </location>
</feature>
<evidence type="ECO:0000259" key="8">
    <source>
        <dbReference type="Pfam" id="PF01467"/>
    </source>
</evidence>
<dbReference type="GO" id="GO:0009435">
    <property type="term" value="P:NAD+ biosynthetic process"/>
    <property type="evidence" value="ECO:0007669"/>
    <property type="project" value="InterPro"/>
</dbReference>
<dbReference type="EMBL" id="DAKRPA010000239">
    <property type="protein sequence ID" value="DAZ94658.1"/>
    <property type="molecule type" value="Genomic_DNA"/>
</dbReference>
<dbReference type="GO" id="GO:0070566">
    <property type="term" value="F:adenylyltransferase activity"/>
    <property type="evidence" value="ECO:0007669"/>
    <property type="project" value="UniProtKB-ARBA"/>
</dbReference>
<dbReference type="Proteomes" id="UP001146120">
    <property type="component" value="Unassembled WGS sequence"/>
</dbReference>
<keyword evidence="7" id="KW-0520">NAD</keyword>
<dbReference type="CDD" id="cd02165">
    <property type="entry name" value="NMNAT"/>
    <property type="match status" value="1"/>
</dbReference>
<comment type="caution">
    <text evidence="9">The sequence shown here is derived from an EMBL/GenBank/DDBJ whole genome shotgun (WGS) entry which is preliminary data.</text>
</comment>
<evidence type="ECO:0000313" key="10">
    <source>
        <dbReference type="Proteomes" id="UP001146120"/>
    </source>
</evidence>
<evidence type="ECO:0000256" key="5">
    <source>
        <dbReference type="ARBA" id="ARBA00022741"/>
    </source>
</evidence>
<evidence type="ECO:0000256" key="7">
    <source>
        <dbReference type="ARBA" id="ARBA00023027"/>
    </source>
</evidence>